<comment type="similarity">
    <text evidence="2 8">Belongs to the ectoine synthase family.</text>
</comment>
<comment type="catalytic activity">
    <reaction evidence="7 8">
        <text>(2S)-4-acetamido-2-aminobutanoate = L-ectoine + H2O</text>
        <dbReference type="Rhea" id="RHEA:17281"/>
        <dbReference type="ChEBI" id="CHEBI:15377"/>
        <dbReference type="ChEBI" id="CHEBI:58515"/>
        <dbReference type="ChEBI" id="CHEBI:58929"/>
        <dbReference type="EC" id="4.2.1.108"/>
    </reaction>
</comment>
<keyword evidence="10" id="KW-1185">Reference proteome</keyword>
<evidence type="ECO:0000313" key="10">
    <source>
        <dbReference type="Proteomes" id="UP000194000"/>
    </source>
</evidence>
<sequence length="133" mass="14947">MIVRTLTEIEGTDRDVEAATWRSRRLLLARDGQPFSLHDTVLAANTETAMWYAHHVEAVYCIDGEGELVNDETGETHPLRNGTLYLLDGHERHRVRAHTDLRTVCVFTPPVTGREVHDDDGAYPLVTEGEQAP</sequence>
<dbReference type="Gene3D" id="2.60.120.10">
    <property type="entry name" value="Jelly Rolls"/>
    <property type="match status" value="1"/>
</dbReference>
<evidence type="ECO:0000256" key="7">
    <source>
        <dbReference type="ARBA" id="ARBA00048714"/>
    </source>
</evidence>
<gene>
    <name evidence="8 9" type="primary">ectC</name>
    <name evidence="9" type="ORF">AWC06_04390</name>
</gene>
<dbReference type="AlphaFoldDB" id="A0A1X1V6W9"/>
<dbReference type="NCBIfam" id="NF009806">
    <property type="entry name" value="PRK13290.1"/>
    <property type="match status" value="1"/>
</dbReference>
<dbReference type="UniPathway" id="UPA00067">
    <property type="reaction ID" value="UER00123"/>
</dbReference>
<dbReference type="InterPro" id="IPR010462">
    <property type="entry name" value="Ectoine_synth"/>
</dbReference>
<dbReference type="SUPFAM" id="SSF51182">
    <property type="entry name" value="RmlC-like cupins"/>
    <property type="match status" value="1"/>
</dbReference>
<organism evidence="9 10">
    <name type="scientific">Mycobacterium fragae</name>
    <dbReference type="NCBI Taxonomy" id="1260918"/>
    <lineage>
        <taxon>Bacteria</taxon>
        <taxon>Bacillati</taxon>
        <taxon>Actinomycetota</taxon>
        <taxon>Actinomycetes</taxon>
        <taxon>Mycobacteriales</taxon>
        <taxon>Mycobacteriaceae</taxon>
        <taxon>Mycobacterium</taxon>
    </lineage>
</organism>
<dbReference type="Pfam" id="PF06339">
    <property type="entry name" value="Ectoine_synth"/>
    <property type="match status" value="1"/>
</dbReference>
<dbReference type="GO" id="GO:0033990">
    <property type="term" value="F:ectoine synthase activity"/>
    <property type="evidence" value="ECO:0007669"/>
    <property type="project" value="UniProtKB-EC"/>
</dbReference>
<proteinExistence type="inferred from homology"/>
<evidence type="ECO:0000256" key="4">
    <source>
        <dbReference type="ARBA" id="ARBA00019707"/>
    </source>
</evidence>
<dbReference type="OrthoDB" id="4406415at2"/>
<evidence type="ECO:0000256" key="1">
    <source>
        <dbReference type="ARBA" id="ARBA00005181"/>
    </source>
</evidence>
<dbReference type="GO" id="GO:0019491">
    <property type="term" value="P:ectoine biosynthetic process"/>
    <property type="evidence" value="ECO:0007669"/>
    <property type="project" value="UniProtKB-UniRule"/>
</dbReference>
<evidence type="ECO:0000256" key="8">
    <source>
        <dbReference type="HAMAP-Rule" id="MF_01255"/>
    </source>
</evidence>
<evidence type="ECO:0000313" key="9">
    <source>
        <dbReference type="EMBL" id="ORV64815.1"/>
    </source>
</evidence>
<comment type="caution">
    <text evidence="9">The sequence shown here is derived from an EMBL/GenBank/DDBJ whole genome shotgun (WGS) entry which is preliminary data.</text>
</comment>
<dbReference type="HAMAP" id="MF_01255">
    <property type="entry name" value="Ectoine_synth"/>
    <property type="match status" value="1"/>
</dbReference>
<accession>A0A1X1V6W9</accession>
<evidence type="ECO:0000256" key="5">
    <source>
        <dbReference type="ARBA" id="ARBA00023239"/>
    </source>
</evidence>
<dbReference type="STRING" id="1260918.AWC06_04390"/>
<dbReference type="EC" id="4.2.1.108" evidence="3 8"/>
<evidence type="ECO:0000256" key="2">
    <source>
        <dbReference type="ARBA" id="ARBA00009637"/>
    </source>
</evidence>
<dbReference type="Proteomes" id="UP000194000">
    <property type="component" value="Unassembled WGS sequence"/>
</dbReference>
<comment type="function">
    <text evidence="8">Catalyzes the circularization of gamma-N-acetyl-alpha,gamma-diaminobutyric acid (ADABA) to ectoine (1,4,5,6-tetrahydro-2-methyl-4-pyrimidine carboxylic acid), which is an excellent osmoprotectant.</text>
</comment>
<evidence type="ECO:0000256" key="6">
    <source>
        <dbReference type="ARBA" id="ARBA00033271"/>
    </source>
</evidence>
<keyword evidence="5 8" id="KW-0456">Lyase</keyword>
<dbReference type="PANTHER" id="PTHR39289:SF1">
    <property type="entry name" value="L-ECTOINE SYNTHASE"/>
    <property type="match status" value="1"/>
</dbReference>
<dbReference type="InterPro" id="IPR011051">
    <property type="entry name" value="RmlC_Cupin_sf"/>
</dbReference>
<dbReference type="PANTHER" id="PTHR39289">
    <property type="match status" value="1"/>
</dbReference>
<dbReference type="RefSeq" id="WP_085193168.1">
    <property type="nucleotide sequence ID" value="NZ_JACKVI010000014.1"/>
</dbReference>
<comment type="pathway">
    <text evidence="1 8">Amine and polyamine biosynthesis; ectoine biosynthesis; L-ectoine from L-aspartate 4-semialdehyde: step 3/3.</text>
</comment>
<protein>
    <recommendedName>
        <fullName evidence="4 8">L-ectoine synthase</fullName>
        <ecNumber evidence="3 8">4.2.1.108</ecNumber>
    </recommendedName>
    <alternativeName>
        <fullName evidence="6 8">N-acetyldiaminobutyrate dehydratase</fullName>
    </alternativeName>
</protein>
<dbReference type="InterPro" id="IPR014710">
    <property type="entry name" value="RmlC-like_jellyroll"/>
</dbReference>
<dbReference type="EMBL" id="LQOW01000002">
    <property type="protein sequence ID" value="ORV64815.1"/>
    <property type="molecule type" value="Genomic_DNA"/>
</dbReference>
<evidence type="ECO:0000256" key="3">
    <source>
        <dbReference type="ARBA" id="ARBA00013192"/>
    </source>
</evidence>
<name>A0A1X1V6W9_9MYCO</name>
<reference evidence="9 10" key="1">
    <citation type="submission" date="2016-01" db="EMBL/GenBank/DDBJ databases">
        <title>The new phylogeny of the genus Mycobacterium.</title>
        <authorList>
            <person name="Tarcisio F."/>
            <person name="Conor M."/>
            <person name="Antonella G."/>
            <person name="Elisabetta G."/>
            <person name="Giulia F.S."/>
            <person name="Sara T."/>
            <person name="Anna F."/>
            <person name="Clotilde B."/>
            <person name="Roberto B."/>
            <person name="Veronica D.S."/>
            <person name="Fabio R."/>
            <person name="Monica P."/>
            <person name="Olivier J."/>
            <person name="Enrico T."/>
            <person name="Nicola S."/>
        </authorList>
    </citation>
    <scope>NUCLEOTIDE SEQUENCE [LARGE SCALE GENOMIC DNA]</scope>
    <source>
        <strain evidence="9 10">DSM 45731</strain>
    </source>
</reference>
<dbReference type="CDD" id="cd06978">
    <property type="entry name" value="cupin_EctC"/>
    <property type="match status" value="1"/>
</dbReference>